<dbReference type="Pfam" id="PF09588">
    <property type="entry name" value="YqaJ"/>
    <property type="match status" value="1"/>
</dbReference>
<dbReference type="RefSeq" id="WP_251871118.1">
    <property type="nucleotide sequence ID" value="NZ_CP098755.1"/>
</dbReference>
<dbReference type="SUPFAM" id="SSF52980">
    <property type="entry name" value="Restriction endonuclease-like"/>
    <property type="match status" value="1"/>
</dbReference>
<dbReference type="PANTHER" id="PTHR46609">
    <property type="entry name" value="EXONUCLEASE, PHAGE-TYPE/RECB, C-TERMINAL DOMAIN-CONTAINING PROTEIN"/>
    <property type="match status" value="1"/>
</dbReference>
<protein>
    <submittedName>
        <fullName evidence="2">YqaJ viral recombinase family protein</fullName>
    </submittedName>
</protein>
<dbReference type="InterPro" id="IPR011335">
    <property type="entry name" value="Restrct_endonuc-II-like"/>
</dbReference>
<keyword evidence="3" id="KW-1185">Reference proteome</keyword>
<dbReference type="InterPro" id="IPR051703">
    <property type="entry name" value="NF-kappa-B_Signaling_Reg"/>
</dbReference>
<dbReference type="Gene3D" id="3.90.320.10">
    <property type="match status" value="1"/>
</dbReference>
<evidence type="ECO:0000313" key="2">
    <source>
        <dbReference type="EMBL" id="USG64028.1"/>
    </source>
</evidence>
<evidence type="ECO:0000313" key="3">
    <source>
        <dbReference type="Proteomes" id="UP001056500"/>
    </source>
</evidence>
<reference evidence="2" key="1">
    <citation type="submission" date="2022-06" db="EMBL/GenBank/DDBJ databases">
        <title>Genome sequencing of Brevibacillus sp. BB3-R1.</title>
        <authorList>
            <person name="Heo J."/>
            <person name="Lee D."/>
            <person name="Won M."/>
            <person name="Han B.-H."/>
            <person name="Hong S.-B."/>
            <person name="Kwon S.-W."/>
        </authorList>
    </citation>
    <scope>NUCLEOTIDE SEQUENCE</scope>
    <source>
        <strain evidence="2">BB3-R1</strain>
    </source>
</reference>
<feature type="domain" description="YqaJ viral recombinase" evidence="1">
    <location>
        <begin position="16"/>
        <end position="152"/>
    </location>
</feature>
<gene>
    <name evidence="2" type="ORF">NDK47_17920</name>
</gene>
<dbReference type="Proteomes" id="UP001056500">
    <property type="component" value="Chromosome"/>
</dbReference>
<dbReference type="InterPro" id="IPR019080">
    <property type="entry name" value="YqaJ_viral_recombinase"/>
</dbReference>
<dbReference type="InterPro" id="IPR017482">
    <property type="entry name" value="Lambda-type_endonuclease"/>
</dbReference>
<sequence length="299" mass="34164">MQAVSLVSTDNMAYSEWLMWRKKGIGGSDAGSVAGFSKYRSPIAVWLEKTGKVEPTQEESQAARFGRKLEPIVAEEFAERTGLKIEPVHELLQHPNYPFMLANLDRLIHMDGMHGVLECKTADKYLAAEWDEDNIPDHYYLQVQHYLAVTGLQFAYIAVLIGGNDFRHKRIDRNDEVIAHLITIETDFWRLVEQDIPPAVDGAESTTELLKQMYPVSNGQEIILPDEAEEWLRQYHEASAKIKEFEMLKAEAHNKIMYAMKDNAIGWIGDKKVTRSVIPEKTMSFVKKAHTRLYIPKAT</sequence>
<organism evidence="2 3">
    <name type="scientific">Brevibacillus ruminantium</name>
    <dbReference type="NCBI Taxonomy" id="2950604"/>
    <lineage>
        <taxon>Bacteria</taxon>
        <taxon>Bacillati</taxon>
        <taxon>Bacillota</taxon>
        <taxon>Bacilli</taxon>
        <taxon>Bacillales</taxon>
        <taxon>Paenibacillaceae</taxon>
        <taxon>Brevibacillus</taxon>
    </lineage>
</organism>
<evidence type="ECO:0000259" key="1">
    <source>
        <dbReference type="Pfam" id="PF09588"/>
    </source>
</evidence>
<dbReference type="PANTHER" id="PTHR46609:SF6">
    <property type="entry name" value="EXONUCLEASE, PHAGE-TYPE_RECB, C-TERMINAL DOMAIN-CONTAINING PROTEIN-RELATED"/>
    <property type="match status" value="1"/>
</dbReference>
<dbReference type="NCBIfam" id="TIGR03033">
    <property type="entry name" value="phage_rel_nuc"/>
    <property type="match status" value="1"/>
</dbReference>
<dbReference type="InterPro" id="IPR011604">
    <property type="entry name" value="PDDEXK-like_dom_sf"/>
</dbReference>
<dbReference type="EMBL" id="CP098755">
    <property type="protein sequence ID" value="USG64028.1"/>
    <property type="molecule type" value="Genomic_DNA"/>
</dbReference>
<name>A0ABY4WCZ2_9BACL</name>
<accession>A0ABY4WCZ2</accession>
<proteinExistence type="predicted"/>